<accession>A0A319E6K3</accession>
<dbReference type="OrthoDB" id="4486746at2759"/>
<dbReference type="VEuPathDB" id="FungiDB:BO78DRAFT_470891"/>
<protein>
    <submittedName>
        <fullName evidence="1">Uncharacterized protein</fullName>
    </submittedName>
</protein>
<sequence>MREFGSMQPVIFRHLGWDLVPYIEETPRLPIHRINSLLPVMPAITGILPPDITSPIQTRQSRLSDPYYITPGQAGSILSLNLPHHSHSFIPQSLALHTTILYRFMGQKLSAIHGVKSEDYDKPGNAINEIWLGDVEVISRLPFADSDMAQAAWPKGQFPKIPWHNFIIPWKRGVSTVERAVESSVIAARDTLSDSENEDLHGALCLRTWLERNRHIG</sequence>
<keyword evidence="2" id="KW-1185">Reference proteome</keyword>
<gene>
    <name evidence="1" type="ORF">BO78DRAFT_470891</name>
</gene>
<organism evidence="1 2">
    <name type="scientific">Aspergillus sclerotiicarbonarius (strain CBS 121057 / IBT 28362)</name>
    <dbReference type="NCBI Taxonomy" id="1448318"/>
    <lineage>
        <taxon>Eukaryota</taxon>
        <taxon>Fungi</taxon>
        <taxon>Dikarya</taxon>
        <taxon>Ascomycota</taxon>
        <taxon>Pezizomycotina</taxon>
        <taxon>Eurotiomycetes</taxon>
        <taxon>Eurotiomycetidae</taxon>
        <taxon>Eurotiales</taxon>
        <taxon>Aspergillaceae</taxon>
        <taxon>Aspergillus</taxon>
        <taxon>Aspergillus subgen. Circumdati</taxon>
    </lineage>
</organism>
<dbReference type="Proteomes" id="UP000248423">
    <property type="component" value="Unassembled WGS sequence"/>
</dbReference>
<evidence type="ECO:0000313" key="1">
    <source>
        <dbReference type="EMBL" id="PYI05000.1"/>
    </source>
</evidence>
<dbReference type="EMBL" id="KZ826362">
    <property type="protein sequence ID" value="PYI05000.1"/>
    <property type="molecule type" value="Genomic_DNA"/>
</dbReference>
<name>A0A319E6K3_ASPSB</name>
<dbReference type="AlphaFoldDB" id="A0A319E6K3"/>
<proteinExistence type="predicted"/>
<evidence type="ECO:0000313" key="2">
    <source>
        <dbReference type="Proteomes" id="UP000248423"/>
    </source>
</evidence>
<reference evidence="1 2" key="1">
    <citation type="submission" date="2018-02" db="EMBL/GenBank/DDBJ databases">
        <title>The genomes of Aspergillus section Nigri reveals drivers in fungal speciation.</title>
        <authorList>
            <consortium name="DOE Joint Genome Institute"/>
            <person name="Vesth T.C."/>
            <person name="Nybo J."/>
            <person name="Theobald S."/>
            <person name="Brandl J."/>
            <person name="Frisvad J.C."/>
            <person name="Nielsen K.F."/>
            <person name="Lyhne E.K."/>
            <person name="Kogle M.E."/>
            <person name="Kuo A."/>
            <person name="Riley R."/>
            <person name="Clum A."/>
            <person name="Nolan M."/>
            <person name="Lipzen A."/>
            <person name="Salamov A."/>
            <person name="Henrissat B."/>
            <person name="Wiebenga A."/>
            <person name="De vries R.P."/>
            <person name="Grigoriev I.V."/>
            <person name="Mortensen U.H."/>
            <person name="Andersen M.R."/>
            <person name="Baker S.E."/>
        </authorList>
    </citation>
    <scope>NUCLEOTIDE SEQUENCE [LARGE SCALE GENOMIC DNA]</scope>
    <source>
        <strain evidence="1 2">CBS 121057</strain>
    </source>
</reference>